<feature type="compositionally biased region" description="Basic residues" evidence="1">
    <location>
        <begin position="1"/>
        <end position="15"/>
    </location>
</feature>
<name>G0SI67_CHATD</name>
<evidence type="ECO:0000313" key="3">
    <source>
        <dbReference type="Proteomes" id="UP000008066"/>
    </source>
</evidence>
<reference evidence="2 3" key="1">
    <citation type="journal article" date="2011" name="Cell">
        <title>Insight into structure and assembly of the nuclear pore complex by utilizing the genome of a eukaryotic thermophile.</title>
        <authorList>
            <person name="Amlacher S."/>
            <person name="Sarges P."/>
            <person name="Flemming D."/>
            <person name="van Noort V."/>
            <person name="Kunze R."/>
            <person name="Devos D.P."/>
            <person name="Arumugam M."/>
            <person name="Bork P."/>
            <person name="Hurt E."/>
        </authorList>
    </citation>
    <scope>NUCLEOTIDE SEQUENCE [LARGE SCALE GENOMIC DNA]</scope>
    <source>
        <strain evidence="3">DSM 1495 / CBS 144.50 / IMI 039719</strain>
    </source>
</reference>
<proteinExistence type="predicted"/>
<dbReference type="OrthoDB" id="5372935at2759"/>
<dbReference type="eggNOG" id="ENOG502SI7R">
    <property type="taxonomic scope" value="Eukaryota"/>
</dbReference>
<feature type="region of interest" description="Disordered" evidence="1">
    <location>
        <begin position="1"/>
        <end position="48"/>
    </location>
</feature>
<feature type="compositionally biased region" description="Low complexity" evidence="1">
    <location>
        <begin position="28"/>
        <end position="41"/>
    </location>
</feature>
<accession>G0SI67</accession>
<sequence>MAARRAVRRVSRAAGHHSAPSPVPPTSEPSSRSASPSTYASDAEDEVDKELSSLASKAMTFSSPANGETWGNIAPKQATSTTKPFRFMDLPIELRMEIYKHYFDLGDRVIDLDYDNYKIIYPKMRIFWTCRTIYREASHVFYSTHTFRIFPTQPGRFFKTKRPLLARLKPWQRQKLTSLELRLGPGWAKPPKGWVVNDTLGLYECINVRKLTIFVQVDPSDGYFKGFRKADGFYETFSKQLLDGVLKELPSLDDICFDAWSGVKKSGAMIQGLLQVASKHKKRVCWGPEIEQHEAGQQDKEKAALALLDAPLRSKC</sequence>
<dbReference type="PANTHER" id="PTHR42085:SF2">
    <property type="entry name" value="F-BOX DOMAIN-CONTAINING PROTEIN"/>
    <property type="match status" value="1"/>
</dbReference>
<evidence type="ECO:0000313" key="2">
    <source>
        <dbReference type="EMBL" id="EGS17137.1"/>
    </source>
</evidence>
<dbReference type="InterPro" id="IPR038883">
    <property type="entry name" value="AN11006-like"/>
</dbReference>
<dbReference type="HOGENOM" id="CLU_057896_0_0_1"/>
<dbReference type="KEGG" id="cthr:CTHT_0074690"/>
<gene>
    <name evidence="2" type="ORF">CTHT_0074690</name>
</gene>
<dbReference type="PANTHER" id="PTHR42085">
    <property type="entry name" value="F-BOX DOMAIN-CONTAINING PROTEIN"/>
    <property type="match status" value="1"/>
</dbReference>
<keyword evidence="3" id="KW-1185">Reference proteome</keyword>
<dbReference type="EMBL" id="GL988048">
    <property type="protein sequence ID" value="EGS17137.1"/>
    <property type="molecule type" value="Genomic_DNA"/>
</dbReference>
<dbReference type="RefSeq" id="XP_006697719.1">
    <property type="nucleotide sequence ID" value="XM_006697656.1"/>
</dbReference>
<dbReference type="Proteomes" id="UP000008066">
    <property type="component" value="Unassembled WGS sequence"/>
</dbReference>
<organism evidence="3">
    <name type="scientific">Chaetomium thermophilum (strain DSM 1495 / CBS 144.50 / IMI 039719)</name>
    <name type="common">Thermochaetoides thermophila</name>
    <dbReference type="NCBI Taxonomy" id="759272"/>
    <lineage>
        <taxon>Eukaryota</taxon>
        <taxon>Fungi</taxon>
        <taxon>Dikarya</taxon>
        <taxon>Ascomycota</taxon>
        <taxon>Pezizomycotina</taxon>
        <taxon>Sordariomycetes</taxon>
        <taxon>Sordariomycetidae</taxon>
        <taxon>Sordariales</taxon>
        <taxon>Chaetomiaceae</taxon>
        <taxon>Thermochaetoides</taxon>
    </lineage>
</organism>
<dbReference type="GeneID" id="18261507"/>
<dbReference type="OMA" id="FDAWPSV"/>
<protein>
    <submittedName>
        <fullName evidence="2">Uncharacterized protein</fullName>
    </submittedName>
</protein>
<evidence type="ECO:0000256" key="1">
    <source>
        <dbReference type="SAM" id="MobiDB-lite"/>
    </source>
</evidence>
<dbReference type="AlphaFoldDB" id="G0SI67"/>